<comment type="caution">
    <text evidence="1">The sequence shown here is derived from an EMBL/GenBank/DDBJ whole genome shotgun (WGS) entry which is preliminary data.</text>
</comment>
<organism evidence="1 2">
    <name type="scientific">Chiloscyllium punctatum</name>
    <name type="common">Brownbanded bambooshark</name>
    <name type="synonym">Hemiscyllium punctatum</name>
    <dbReference type="NCBI Taxonomy" id="137246"/>
    <lineage>
        <taxon>Eukaryota</taxon>
        <taxon>Metazoa</taxon>
        <taxon>Chordata</taxon>
        <taxon>Craniata</taxon>
        <taxon>Vertebrata</taxon>
        <taxon>Chondrichthyes</taxon>
        <taxon>Elasmobranchii</taxon>
        <taxon>Galeomorphii</taxon>
        <taxon>Galeoidea</taxon>
        <taxon>Orectolobiformes</taxon>
        <taxon>Hemiscylliidae</taxon>
        <taxon>Chiloscyllium</taxon>
    </lineage>
</organism>
<accession>A0A401TT39</accession>
<evidence type="ECO:0000313" key="1">
    <source>
        <dbReference type="EMBL" id="GCC45797.1"/>
    </source>
</evidence>
<dbReference type="EMBL" id="BEZZ01161128">
    <property type="protein sequence ID" value="GCC45797.1"/>
    <property type="molecule type" value="Genomic_DNA"/>
</dbReference>
<name>A0A401TT39_CHIPU</name>
<proteinExistence type="predicted"/>
<dbReference type="Proteomes" id="UP000287033">
    <property type="component" value="Unassembled WGS sequence"/>
</dbReference>
<reference evidence="1 2" key="1">
    <citation type="journal article" date="2018" name="Nat. Ecol. Evol.">
        <title>Shark genomes provide insights into elasmobranch evolution and the origin of vertebrates.</title>
        <authorList>
            <person name="Hara Y"/>
            <person name="Yamaguchi K"/>
            <person name="Onimaru K"/>
            <person name="Kadota M"/>
            <person name="Koyanagi M"/>
            <person name="Keeley SD"/>
            <person name="Tatsumi K"/>
            <person name="Tanaka K"/>
            <person name="Motone F"/>
            <person name="Kageyama Y"/>
            <person name="Nozu R"/>
            <person name="Adachi N"/>
            <person name="Nishimura O"/>
            <person name="Nakagawa R"/>
            <person name="Tanegashima C"/>
            <person name="Kiyatake I"/>
            <person name="Matsumoto R"/>
            <person name="Murakumo K"/>
            <person name="Nishida K"/>
            <person name="Terakita A"/>
            <person name="Kuratani S"/>
            <person name="Sato K"/>
            <person name="Hyodo S Kuraku.S."/>
        </authorList>
    </citation>
    <scope>NUCLEOTIDE SEQUENCE [LARGE SCALE GENOMIC DNA]</scope>
</reference>
<protein>
    <submittedName>
        <fullName evidence="1">Uncharacterized protein</fullName>
    </submittedName>
</protein>
<evidence type="ECO:0000313" key="2">
    <source>
        <dbReference type="Proteomes" id="UP000287033"/>
    </source>
</evidence>
<dbReference type="AlphaFoldDB" id="A0A401TT39"/>
<keyword evidence="2" id="KW-1185">Reference proteome</keyword>
<sequence length="133" mass="14613">MGGPPGAFRRRAVDEIRSDRHSCARRFLSSDDLCGSVTESGLFWDWRSERVVLPWARCSPCVLLTCAIPAEAAAAVVAVLLSRPAKTWGVSESGPVRAKLADNEDVILQLKDVPHYCLKKNKSIGLDISEDYI</sequence>
<gene>
    <name evidence="1" type="ORF">chiPu_0029599</name>
</gene>